<evidence type="ECO:0000256" key="2">
    <source>
        <dbReference type="ARBA" id="ARBA00022729"/>
    </source>
</evidence>
<dbReference type="EC" id="1.3.99.23" evidence="6"/>
<evidence type="ECO:0000256" key="4">
    <source>
        <dbReference type="ARBA" id="ARBA00022857"/>
    </source>
</evidence>
<protein>
    <submittedName>
        <fullName evidence="6">All-trans-retinol 13,14-reductase</fullName>
        <ecNumber evidence="6">1.3.99.23</ecNumber>
    </submittedName>
</protein>
<keyword evidence="4" id="KW-0521">NADP</keyword>
<evidence type="ECO:0000256" key="5">
    <source>
        <dbReference type="ARBA" id="ARBA00023027"/>
    </source>
</evidence>
<sequence>MNAHPQPAKRTVRTGRRYRTGRAANDYDVVVVGSGIGGLCTAALLSKLGRKVCVLEQHYTAGGYTHSYENAGYEWDVGVHYIGEVHKRKSILRRIFDVISDRGIRWQAMDECYDRIILDNEAFDFRAGRENFVADLKARFPEDTAAIDAYMALLLQLSRKVPFFFAAQALPRWFARLYRPLRKFMLPACAFQTTQEVLSGLTDNQQLIGVLTGQWGDYGLPPAESSFLMHAMVAKHYLAGAAYPVGGSWKIADAIVPVIRRAGGEVFTYAGVDKIIIEGKRAVGVRLQNGDEIRAPQIVSNVGFVPTVKQLLNKSVQSDFKLDTLAVPLSSAHLCVYAGFKGDAQSLNLDSTNLWVYPDANHDLNVHAHRQDMNADFPLVYISFPSTKDPQWSQLFPNKSTVEIVTIGSLKQFTPWLGSQWNKRGQDYDALKKEIAERLLEVLYKHRPQLREALDFYELSTPLSTQWFQWNDAGEIYGLDHTPKRFEQPQLHTETPVKGLYLTGADVVTAGVGGALMGGVMAAARMMGWRGYQVFGLLKR</sequence>
<keyword evidence="6" id="KW-0560">Oxidoreductase</keyword>
<dbReference type="InterPro" id="IPR036188">
    <property type="entry name" value="FAD/NAD-bd_sf"/>
</dbReference>
<evidence type="ECO:0000313" key="7">
    <source>
        <dbReference type="Proteomes" id="UP000559987"/>
    </source>
</evidence>
<dbReference type="PANTHER" id="PTHR46091:SF3">
    <property type="entry name" value="AMINE OXIDASE DOMAIN-CONTAINING PROTEIN"/>
    <property type="match status" value="1"/>
</dbReference>
<dbReference type="Pfam" id="PF13450">
    <property type="entry name" value="NAD_binding_8"/>
    <property type="match status" value="1"/>
</dbReference>
<keyword evidence="1" id="KW-0285">Flavoprotein</keyword>
<name>A0A839UQK3_9GAMM</name>
<dbReference type="PRINTS" id="PR00420">
    <property type="entry name" value="RNGMNOXGNASE"/>
</dbReference>
<dbReference type="Proteomes" id="UP000559987">
    <property type="component" value="Unassembled WGS sequence"/>
</dbReference>
<dbReference type="EMBL" id="JACHXZ010000002">
    <property type="protein sequence ID" value="MBB3168780.1"/>
    <property type="molecule type" value="Genomic_DNA"/>
</dbReference>
<comment type="caution">
    <text evidence="6">The sequence shown here is derived from an EMBL/GenBank/DDBJ whole genome shotgun (WGS) entry which is preliminary data.</text>
</comment>
<evidence type="ECO:0000313" key="6">
    <source>
        <dbReference type="EMBL" id="MBB3168780.1"/>
    </source>
</evidence>
<dbReference type="AlphaFoldDB" id="A0A839UQK3"/>
<keyword evidence="2" id="KW-0732">Signal</keyword>
<gene>
    <name evidence="6" type="ORF">FHS30_001964</name>
</gene>
<dbReference type="InterPro" id="IPR052206">
    <property type="entry name" value="Retinol_saturase"/>
</dbReference>
<evidence type="ECO:0000256" key="3">
    <source>
        <dbReference type="ARBA" id="ARBA00022827"/>
    </source>
</evidence>
<dbReference type="Gene3D" id="3.50.50.60">
    <property type="entry name" value="FAD/NAD(P)-binding domain"/>
    <property type="match status" value="2"/>
</dbReference>
<proteinExistence type="predicted"/>
<keyword evidence="7" id="KW-1185">Reference proteome</keyword>
<accession>A0A839UQK3</accession>
<dbReference type="GO" id="GO:0051786">
    <property type="term" value="F:all-trans-retinol 13,14-reductase activity"/>
    <property type="evidence" value="ECO:0007669"/>
    <property type="project" value="UniProtKB-EC"/>
</dbReference>
<reference evidence="6 7" key="1">
    <citation type="submission" date="2020-08" db="EMBL/GenBank/DDBJ databases">
        <title>Genomic Encyclopedia of Type Strains, Phase III (KMG-III): the genomes of soil and plant-associated and newly described type strains.</title>
        <authorList>
            <person name="Whitman W."/>
        </authorList>
    </citation>
    <scope>NUCLEOTIDE SEQUENCE [LARGE SCALE GENOMIC DNA]</scope>
    <source>
        <strain evidence="6 7">CECT 8571</strain>
    </source>
</reference>
<evidence type="ECO:0000256" key="1">
    <source>
        <dbReference type="ARBA" id="ARBA00022630"/>
    </source>
</evidence>
<dbReference type="PANTHER" id="PTHR46091">
    <property type="entry name" value="BLR7054 PROTEIN"/>
    <property type="match status" value="1"/>
</dbReference>
<organism evidence="6 7">
    <name type="scientific">Simiduia aestuariiviva</name>
    <dbReference type="NCBI Taxonomy" id="1510459"/>
    <lineage>
        <taxon>Bacteria</taxon>
        <taxon>Pseudomonadati</taxon>
        <taxon>Pseudomonadota</taxon>
        <taxon>Gammaproteobacteria</taxon>
        <taxon>Cellvibrionales</taxon>
        <taxon>Cellvibrionaceae</taxon>
        <taxon>Simiduia</taxon>
    </lineage>
</organism>
<dbReference type="SUPFAM" id="SSF51905">
    <property type="entry name" value="FAD/NAD(P)-binding domain"/>
    <property type="match status" value="1"/>
</dbReference>
<keyword evidence="3" id="KW-0274">FAD</keyword>
<keyword evidence="5" id="KW-0520">NAD</keyword>
<dbReference type="RefSeq" id="WP_183910230.1">
    <property type="nucleotide sequence ID" value="NZ_JACHXZ010000002.1"/>
</dbReference>